<organism evidence="3 4">
    <name type="scientific">Hibiscus syriacus</name>
    <name type="common">Rose of Sharon</name>
    <dbReference type="NCBI Taxonomy" id="106335"/>
    <lineage>
        <taxon>Eukaryota</taxon>
        <taxon>Viridiplantae</taxon>
        <taxon>Streptophyta</taxon>
        <taxon>Embryophyta</taxon>
        <taxon>Tracheophyta</taxon>
        <taxon>Spermatophyta</taxon>
        <taxon>Magnoliopsida</taxon>
        <taxon>eudicotyledons</taxon>
        <taxon>Gunneridae</taxon>
        <taxon>Pentapetalae</taxon>
        <taxon>rosids</taxon>
        <taxon>malvids</taxon>
        <taxon>Malvales</taxon>
        <taxon>Malvaceae</taxon>
        <taxon>Malvoideae</taxon>
        <taxon>Hibiscus</taxon>
    </lineage>
</organism>
<evidence type="ECO:0000313" key="3">
    <source>
        <dbReference type="EMBL" id="KAE8698742.1"/>
    </source>
</evidence>
<feature type="compositionally biased region" description="Basic and acidic residues" evidence="1">
    <location>
        <begin position="651"/>
        <end position="670"/>
    </location>
</feature>
<dbReference type="Pfam" id="PF00069">
    <property type="entry name" value="Pkinase"/>
    <property type="match status" value="1"/>
</dbReference>
<dbReference type="PANTHER" id="PTHR47987">
    <property type="entry name" value="OS08G0249100 PROTEIN"/>
    <property type="match status" value="1"/>
</dbReference>
<dbReference type="Proteomes" id="UP000436088">
    <property type="component" value="Unassembled WGS sequence"/>
</dbReference>
<dbReference type="GO" id="GO:0004672">
    <property type="term" value="F:protein kinase activity"/>
    <property type="evidence" value="ECO:0007669"/>
    <property type="project" value="InterPro"/>
</dbReference>
<dbReference type="PROSITE" id="PS00108">
    <property type="entry name" value="PROTEIN_KINASE_ST"/>
    <property type="match status" value="1"/>
</dbReference>
<dbReference type="Pfam" id="PF00582">
    <property type="entry name" value="Usp"/>
    <property type="match status" value="1"/>
</dbReference>
<dbReference type="SMART" id="SM00220">
    <property type="entry name" value="S_TKc"/>
    <property type="match status" value="1"/>
</dbReference>
<dbReference type="GO" id="GO:0016787">
    <property type="term" value="F:hydrolase activity"/>
    <property type="evidence" value="ECO:0007669"/>
    <property type="project" value="UniProtKB-KW"/>
</dbReference>
<feature type="region of interest" description="Disordered" evidence="1">
    <location>
        <begin position="649"/>
        <end position="672"/>
    </location>
</feature>
<evidence type="ECO:0000313" key="4">
    <source>
        <dbReference type="Proteomes" id="UP000436088"/>
    </source>
</evidence>
<dbReference type="EMBL" id="VEPZ02001044">
    <property type="protein sequence ID" value="KAE8698742.1"/>
    <property type="molecule type" value="Genomic_DNA"/>
</dbReference>
<accession>A0A6A3A699</accession>
<evidence type="ECO:0000256" key="1">
    <source>
        <dbReference type="SAM" id="MobiDB-lite"/>
    </source>
</evidence>
<dbReference type="GO" id="GO:0005524">
    <property type="term" value="F:ATP binding"/>
    <property type="evidence" value="ECO:0007669"/>
    <property type="project" value="InterPro"/>
</dbReference>
<proteinExistence type="predicted"/>
<protein>
    <submittedName>
        <fullName evidence="3">Kinase protein with adenine nucleotide alpha hydrolases-like domain, putative isoform 4</fullName>
    </submittedName>
</protein>
<dbReference type="PANTHER" id="PTHR47987:SF11">
    <property type="entry name" value="RECEPTOR-LIKE CYTOSOLIC SERINE_THREONINE-PROTEIN KINASE RBK1 ISOFORM X1"/>
    <property type="match status" value="1"/>
</dbReference>
<dbReference type="InterPro" id="IPR014729">
    <property type="entry name" value="Rossmann-like_a/b/a_fold"/>
</dbReference>
<sequence length="733" mass="81350">MPCFQKKNVVVGIRFDNQSRDLLNWAIVKVAQPGDCVVAVHVSPSSDHALGQKLLLERYLEAYEGLCSIKKVNLKGEICKGSSIRKVLIREAVNYAAVALVVGIDKLGALGGWTSTARYCAKRLPTTTNVLAINNGKFVFERSNNSESPGLKGDPRPSLCLSDNLGVRECQSEYGDSEVGSEIFSFERIRSSKDGSRASSEDSKIETLNVIHEDKRITIRSIPLFAIDNLDYKPGWPLLLRASEATPQAKHARSLSVVKWVMNLPSRSPHDHTPRCSKIKKIDQSETEDDNDGTGTNSSMQYELQKCLDILLKTNSSDCRWYNYGILKDATDQFSTENLIGKGGSNRVFKGILPDGKAVAVKILKSSKEACKDFANEIDIISSLKHKHIMPLIGVCIKDHDLISVYDFSSKGSLEEILQRNKKGKHALSWELRYNVAVGIAEGLNYVHNELSRPVIHRDVKSSNILLSDGFEPKLSDFGLAIWGPTDSSFLIQADVVGTFGYLAPEYFMYGKLSDKVDVYAFGVVLLELLSGKRPISFENLKGQQSLVMMVRAASLCITRSARLRPKMRQILELLKGEKTVEKWGETNNENAESQEHHNDDEVYPNLRPELHLSVAMLDVDDDSTSFSIKKERKGRIAAPRVEVYFGEPSSEDKAAVDDTAESREKESKKRPLGGAYVMNPCNVQCNDQMYCLHHGVKDKSGEAAVLNVQGFNGCDLDNIKCLANHNSGVKEL</sequence>
<dbReference type="Gene3D" id="3.40.50.620">
    <property type="entry name" value="HUPs"/>
    <property type="match status" value="1"/>
</dbReference>
<dbReference type="SUPFAM" id="SSF52402">
    <property type="entry name" value="Adenine nucleotide alpha hydrolases-like"/>
    <property type="match status" value="1"/>
</dbReference>
<dbReference type="SUPFAM" id="SSF56112">
    <property type="entry name" value="Protein kinase-like (PK-like)"/>
    <property type="match status" value="1"/>
</dbReference>
<comment type="caution">
    <text evidence="3">The sequence shown here is derived from an EMBL/GenBank/DDBJ whole genome shotgun (WGS) entry which is preliminary data.</text>
</comment>
<dbReference type="InterPro" id="IPR011009">
    <property type="entry name" value="Kinase-like_dom_sf"/>
</dbReference>
<reference evidence="3" key="1">
    <citation type="submission" date="2019-09" db="EMBL/GenBank/DDBJ databases">
        <title>Draft genome information of white flower Hibiscus syriacus.</title>
        <authorList>
            <person name="Kim Y.-M."/>
        </authorList>
    </citation>
    <scope>NUCLEOTIDE SEQUENCE [LARGE SCALE GENOMIC DNA]</scope>
    <source>
        <strain evidence="3">YM2019G1</strain>
    </source>
</reference>
<dbReference type="Gene3D" id="3.30.200.20">
    <property type="entry name" value="Phosphorylase Kinase, domain 1"/>
    <property type="match status" value="1"/>
</dbReference>
<dbReference type="Gene3D" id="1.10.510.10">
    <property type="entry name" value="Transferase(Phosphotransferase) domain 1"/>
    <property type="match status" value="1"/>
</dbReference>
<dbReference type="InterPro" id="IPR046958">
    <property type="entry name" value="RBK1/2/STUNTED"/>
</dbReference>
<dbReference type="InterPro" id="IPR008271">
    <property type="entry name" value="Ser/Thr_kinase_AS"/>
</dbReference>
<dbReference type="InterPro" id="IPR000719">
    <property type="entry name" value="Prot_kinase_dom"/>
</dbReference>
<keyword evidence="4" id="KW-1185">Reference proteome</keyword>
<dbReference type="InterPro" id="IPR006016">
    <property type="entry name" value="UspA"/>
</dbReference>
<gene>
    <name evidence="3" type="ORF">F3Y22_tig00110597pilonHSYRG00746</name>
</gene>
<dbReference type="AlphaFoldDB" id="A0A6A3A699"/>
<feature type="compositionally biased region" description="Basic and acidic residues" evidence="1">
    <location>
        <begin position="268"/>
        <end position="284"/>
    </location>
</feature>
<dbReference type="CDD" id="cd00293">
    <property type="entry name" value="USP-like"/>
    <property type="match status" value="1"/>
</dbReference>
<dbReference type="FunFam" id="3.30.200.20:FF:000268">
    <property type="entry name" value="probable receptor-like serine/threonine-protein kinase At5g57670"/>
    <property type="match status" value="1"/>
</dbReference>
<feature type="domain" description="Protein kinase" evidence="2">
    <location>
        <begin position="334"/>
        <end position="607"/>
    </location>
</feature>
<dbReference type="PROSITE" id="PS50011">
    <property type="entry name" value="PROTEIN_KINASE_DOM"/>
    <property type="match status" value="1"/>
</dbReference>
<name>A0A6A3A699_HIBSY</name>
<evidence type="ECO:0000259" key="2">
    <source>
        <dbReference type="PROSITE" id="PS50011"/>
    </source>
</evidence>
<feature type="region of interest" description="Disordered" evidence="1">
    <location>
        <begin position="268"/>
        <end position="298"/>
    </location>
</feature>